<dbReference type="GO" id="GO:0016787">
    <property type="term" value="F:hydrolase activity"/>
    <property type="evidence" value="ECO:0007669"/>
    <property type="project" value="UniProtKB-KW"/>
</dbReference>
<dbReference type="AlphaFoldDB" id="A0A0D1EAC0"/>
<gene>
    <name evidence="2" type="ORF">jaqu_35810</name>
</gene>
<accession>A0A0D1EAC0</accession>
<dbReference type="Pfam" id="PF12146">
    <property type="entry name" value="Hydrolase_4"/>
    <property type="match status" value="1"/>
</dbReference>
<evidence type="ECO:0000259" key="1">
    <source>
        <dbReference type="Pfam" id="PF12146"/>
    </source>
</evidence>
<feature type="domain" description="Serine aminopeptidase S33" evidence="1">
    <location>
        <begin position="78"/>
        <end position="280"/>
    </location>
</feature>
<evidence type="ECO:0000313" key="2">
    <source>
        <dbReference type="EMBL" id="KIT14639.1"/>
    </source>
</evidence>
<dbReference type="SUPFAM" id="SSF53474">
    <property type="entry name" value="alpha/beta-Hydrolases"/>
    <property type="match status" value="1"/>
</dbReference>
<keyword evidence="3" id="KW-1185">Reference proteome</keyword>
<dbReference type="Proteomes" id="UP000032232">
    <property type="component" value="Unassembled WGS sequence"/>
</dbReference>
<dbReference type="OrthoDB" id="5416147at2"/>
<comment type="caution">
    <text evidence="2">The sequence shown here is derived from an EMBL/GenBank/DDBJ whole genome shotgun (WGS) entry which is preliminary data.</text>
</comment>
<dbReference type="PATRIC" id="fig|935700.4.peg.3691"/>
<dbReference type="Gene3D" id="3.40.50.1820">
    <property type="entry name" value="alpha/beta hydrolase"/>
    <property type="match status" value="1"/>
</dbReference>
<dbReference type="InterPro" id="IPR029058">
    <property type="entry name" value="AB_hydrolase_fold"/>
</dbReference>
<proteinExistence type="predicted"/>
<organism evidence="2 3">
    <name type="scientific">Jannaschia aquimarina</name>
    <dbReference type="NCBI Taxonomy" id="935700"/>
    <lineage>
        <taxon>Bacteria</taxon>
        <taxon>Pseudomonadati</taxon>
        <taxon>Pseudomonadota</taxon>
        <taxon>Alphaproteobacteria</taxon>
        <taxon>Rhodobacterales</taxon>
        <taxon>Roseobacteraceae</taxon>
        <taxon>Jannaschia</taxon>
    </lineage>
</organism>
<dbReference type="RefSeq" id="WP_043920343.1">
    <property type="nucleotide sequence ID" value="NZ_FZPF01000013.1"/>
</dbReference>
<reference evidence="2 3" key="1">
    <citation type="submission" date="2015-02" db="EMBL/GenBank/DDBJ databases">
        <title>Genome Sequence of Jannaschia aquimarina DSM28248, a member of the Roseobacter clade.</title>
        <authorList>
            <person name="Voget S."/>
            <person name="Daniel R."/>
        </authorList>
    </citation>
    <scope>NUCLEOTIDE SEQUENCE [LARGE SCALE GENOMIC DNA]</scope>
    <source>
        <strain evidence="2 3">GSW-M26</strain>
    </source>
</reference>
<dbReference type="EMBL" id="JYFE01000068">
    <property type="protein sequence ID" value="KIT14639.1"/>
    <property type="molecule type" value="Genomic_DNA"/>
</dbReference>
<sequence>MLTVVRGIAWVLAGLVIAGFALVLAGPYEEVDTRIDFDPSTMPSDLDGWLADRESQVPDLREDEAKRVLWAGAVGRRTEWAVVYVHGFSAGIWETRPLADRVAERLGANLHFTRLTGHGRDGAALARASAGDWLEDMAEAMAVGRALGERVLVIATSQGGTLAAVAAADPALAGIRDGMEGLVLISPNFRVANPAARLLSWPAARAWVPLVAGETRSWEPFNDRHARHWTTSYPTVATLPVQALIDHADGLDWSRATVPALFYYDPADQVVDASVTARVANGWGGPVTVAEVATPEGDDPLAHVIAGDILSPAGTPMAIDAIVDWAGGL</sequence>
<keyword evidence="2" id="KW-0378">Hydrolase</keyword>
<dbReference type="STRING" id="935700.jaqu_35810"/>
<dbReference type="InterPro" id="IPR022742">
    <property type="entry name" value="Hydrolase_4"/>
</dbReference>
<protein>
    <submittedName>
        <fullName evidence="2">Alpha/beta hydrolase family protein</fullName>
    </submittedName>
</protein>
<evidence type="ECO:0000313" key="3">
    <source>
        <dbReference type="Proteomes" id="UP000032232"/>
    </source>
</evidence>
<name>A0A0D1EAC0_9RHOB</name>